<keyword evidence="4" id="KW-0175">Coiled coil</keyword>
<feature type="compositionally biased region" description="Basic residues" evidence="5">
    <location>
        <begin position="37"/>
        <end position="48"/>
    </location>
</feature>
<gene>
    <name evidence="7" type="primary">LOC107067564</name>
</gene>
<feature type="region of interest" description="Disordered" evidence="5">
    <location>
        <begin position="305"/>
        <end position="373"/>
    </location>
</feature>
<sequence>MSDKDKTRLVRNSDWTSDLNASRSGSEIESINQLTLVKRKKPEKKKTTQRFDTNDRKMLLNSKKNDLNDSMTNSMSNESDIKEEMNSTPFLVNRKKVERSNNSKSVDVVVDVHQHYEETIPMKSLKDNVEILDSKLTEVSELEDLSSISNFQEESKKNIKVTSQNNFVTDTIEKFEDNDEETISTSVLSSRSTQNLLEEKPRRRKQWETVRPMTNEVTNLKKSARKRWSKDTSVIRLPETLGSSSPINKNISKTLESSRLLPVPAPRSSSTMKSNSRFTFENEAFISENEEVLRIERDHLKDDTRIEIRRMSDQTDTPSSSQHSKKNFSRKQETTLITENTQDSNVSSSSMKKTSDLSNRRRRRRRRKSSLRSNFSKSIEEISNDRLQYAISENELINDDRQDVLKKQTKITKYSSYESFSTNEEKEEEEKEEESSSKMSIGKTLSENKKKKDRRSKEEFRHLTKEEELKKKKKKKKKIELIKYILITIHKADMLEIDYVTKHPMVKVHIIEAETGNYLKNQNDNGGSSYLQPMITDKFDFKENRSMIPIWEEELIFEHDFKMIMKTGNEKVIIFFEIVDLLSFAEASFNYDRFGNEGCWYKIAWAFLKTVGTNNAIHVDKKLRLQLYRPQKSIRNFGSRRCEVYNWWKSNKREKYPSSLYVTVTSIDPPKLEPVFYQQLSFDDILDTGKESHKLSAQSSELINLPRWTRLAAQSCKIPNEKCFETEISENGCFFLAFNNDGKYLACVFSEEYDYPIVVYEIESTKVHVRFSGHKTFTYSLNWSPDDHYLLSVSSDQTARIWDVRNKIIQHIRMLPHPSYVYCGKFNRKNPSIVATGCYDRVARIWTRDAKSKNYELSQELETHEGFVNSLCFLKNGNLLTGDSVGTIVLWTVKKSRRMSSRKEWYLSKKIKIREIENVIINTIILHPLESRLLVHSRDNGLRMIDLSAGVVLQKYDGLKNQRIQLTACISPCGSLIFCGGEDSTLNVWNLETGKYLARYTIERTFRAVTCVDYHPYDHVLAFSSFGSPAPVRIFKFDKNSTGKDIGLSMTMETETGIGDYRIDLSLNLPNVSVKERSRSMSSGRRQELLNEGELNSFRSVRSRNSTIVNIFQDEENESKYESAKLKLQRLKETEEQLKSRSTSRLYNIIEKIDRILSNTSRSSNDLESGQSCFFKDQDNDRKKLSKKISSVKDYIVDHHSSSYNESSSLSYDDKEKIEMKTFHVLQENYSDFDINGRRSKSAKDSKRNKIIQENTPKAFSDGAQSSKRNRVFRKEMPDDRSDSLNSVIKQEVHESKIISSTSPESAGTYVVEKSEFEQNHDLNSVKTSANERSLNDSEKTFVKMLESDSSLPSNATFTIENEIPIPKPRRNKFVS</sequence>
<feature type="repeat" description="WD" evidence="3">
    <location>
        <begin position="971"/>
        <end position="999"/>
    </location>
</feature>
<feature type="compositionally biased region" description="Basic residues" evidence="5">
    <location>
        <begin position="360"/>
        <end position="370"/>
    </location>
</feature>
<feature type="repeat" description="WD" evidence="3">
    <location>
        <begin position="861"/>
        <end position="901"/>
    </location>
</feature>
<dbReference type="InterPro" id="IPR001680">
    <property type="entry name" value="WD40_rpt"/>
</dbReference>
<dbReference type="PROSITE" id="PS50294">
    <property type="entry name" value="WD_REPEATS_REGION"/>
    <property type="match status" value="1"/>
</dbReference>
<evidence type="ECO:0000256" key="1">
    <source>
        <dbReference type="ARBA" id="ARBA00022574"/>
    </source>
</evidence>
<feature type="compositionally biased region" description="Basic and acidic residues" evidence="5">
    <location>
        <begin position="446"/>
        <end position="460"/>
    </location>
</feature>
<feature type="repeat" description="WD" evidence="3">
    <location>
        <begin position="771"/>
        <end position="806"/>
    </location>
</feature>
<evidence type="ECO:0000256" key="3">
    <source>
        <dbReference type="PROSITE-ProRule" id="PRU00221"/>
    </source>
</evidence>
<dbReference type="PANTHER" id="PTHR44499">
    <property type="entry name" value="JOUBERIN"/>
    <property type="match status" value="1"/>
</dbReference>
<dbReference type="Gene3D" id="2.130.10.10">
    <property type="entry name" value="YVTN repeat-like/Quinoprotein amine dehydrogenase"/>
    <property type="match status" value="1"/>
</dbReference>
<dbReference type="Proteomes" id="UP000694924">
    <property type="component" value="Unplaced"/>
</dbReference>
<dbReference type="RefSeq" id="XP_015178659.1">
    <property type="nucleotide sequence ID" value="XM_015323173.1"/>
</dbReference>
<feature type="region of interest" description="Disordered" evidence="5">
    <location>
        <begin position="418"/>
        <end position="460"/>
    </location>
</feature>
<dbReference type="PANTHER" id="PTHR44499:SF1">
    <property type="entry name" value="JOUBERIN"/>
    <property type="match status" value="1"/>
</dbReference>
<reference evidence="7" key="1">
    <citation type="submission" date="2025-08" db="UniProtKB">
        <authorList>
            <consortium name="RefSeq"/>
        </authorList>
    </citation>
    <scope>IDENTIFICATION</scope>
    <source>
        <tissue evidence="7">Whole body</tissue>
    </source>
</reference>
<proteinExistence type="predicted"/>
<dbReference type="SMART" id="SM00320">
    <property type="entry name" value="WD40"/>
    <property type="match status" value="5"/>
</dbReference>
<dbReference type="Pfam" id="PF00400">
    <property type="entry name" value="WD40"/>
    <property type="match status" value="3"/>
</dbReference>
<feature type="compositionally biased region" description="Polar residues" evidence="5">
    <location>
        <begin position="13"/>
        <end position="35"/>
    </location>
</feature>
<evidence type="ECO:0000256" key="2">
    <source>
        <dbReference type="ARBA" id="ARBA00022737"/>
    </source>
</evidence>
<keyword evidence="2" id="KW-0677">Repeat</keyword>
<accession>A0ABM1IEM2</accession>
<dbReference type="PROSITE" id="PS00678">
    <property type="entry name" value="WD_REPEATS_1"/>
    <property type="match status" value="1"/>
</dbReference>
<dbReference type="InterPro" id="IPR052803">
    <property type="entry name" value="Cilium-Associated_Jouberin"/>
</dbReference>
<keyword evidence="6" id="KW-1185">Reference proteome</keyword>
<feature type="compositionally biased region" description="Polar residues" evidence="5">
    <location>
        <begin position="68"/>
        <end position="78"/>
    </location>
</feature>
<feature type="coiled-coil region" evidence="4">
    <location>
        <begin position="1114"/>
        <end position="1141"/>
    </location>
</feature>
<feature type="compositionally biased region" description="Low complexity" evidence="5">
    <location>
        <begin position="343"/>
        <end position="352"/>
    </location>
</feature>
<dbReference type="CDD" id="cd00200">
    <property type="entry name" value="WD40"/>
    <property type="match status" value="1"/>
</dbReference>
<feature type="region of interest" description="Disordered" evidence="5">
    <location>
        <begin position="1"/>
        <end position="87"/>
    </location>
</feature>
<dbReference type="PROSITE" id="PS50082">
    <property type="entry name" value="WD_REPEATS_2"/>
    <property type="match status" value="3"/>
</dbReference>
<feature type="compositionally biased region" description="Basic and acidic residues" evidence="5">
    <location>
        <begin position="52"/>
        <end position="67"/>
    </location>
</feature>
<evidence type="ECO:0000256" key="4">
    <source>
        <dbReference type="SAM" id="Coils"/>
    </source>
</evidence>
<dbReference type="InterPro" id="IPR036322">
    <property type="entry name" value="WD40_repeat_dom_sf"/>
</dbReference>
<evidence type="ECO:0000256" key="5">
    <source>
        <dbReference type="SAM" id="MobiDB-lite"/>
    </source>
</evidence>
<name>A0ABM1IEM2_POLDO</name>
<evidence type="ECO:0000313" key="6">
    <source>
        <dbReference type="Proteomes" id="UP000694924"/>
    </source>
</evidence>
<protein>
    <submittedName>
        <fullName evidence="7">Jouberin-like isoform X1</fullName>
    </submittedName>
</protein>
<organism evidence="6 7">
    <name type="scientific">Polistes dominula</name>
    <name type="common">European paper wasp</name>
    <name type="synonym">Vespa dominula</name>
    <dbReference type="NCBI Taxonomy" id="743375"/>
    <lineage>
        <taxon>Eukaryota</taxon>
        <taxon>Metazoa</taxon>
        <taxon>Ecdysozoa</taxon>
        <taxon>Arthropoda</taxon>
        <taxon>Hexapoda</taxon>
        <taxon>Insecta</taxon>
        <taxon>Pterygota</taxon>
        <taxon>Neoptera</taxon>
        <taxon>Endopterygota</taxon>
        <taxon>Hymenoptera</taxon>
        <taxon>Apocrita</taxon>
        <taxon>Aculeata</taxon>
        <taxon>Vespoidea</taxon>
        <taxon>Vespidae</taxon>
        <taxon>Polistinae</taxon>
        <taxon>Polistini</taxon>
        <taxon>Polistes</taxon>
    </lineage>
</organism>
<dbReference type="SUPFAM" id="SSF50978">
    <property type="entry name" value="WD40 repeat-like"/>
    <property type="match status" value="1"/>
</dbReference>
<dbReference type="InterPro" id="IPR019775">
    <property type="entry name" value="WD40_repeat_CS"/>
</dbReference>
<keyword evidence="1 3" id="KW-0853">WD repeat</keyword>
<dbReference type="GeneID" id="107067564"/>
<evidence type="ECO:0000313" key="7">
    <source>
        <dbReference type="RefSeq" id="XP_015178659.1"/>
    </source>
</evidence>
<dbReference type="InterPro" id="IPR015943">
    <property type="entry name" value="WD40/YVTN_repeat-like_dom_sf"/>
</dbReference>